<protein>
    <submittedName>
        <fullName evidence="2 3">Glycosyltransferase</fullName>
    </submittedName>
</protein>
<evidence type="ECO:0000313" key="4">
    <source>
        <dbReference type="Proteomes" id="UP000266497"/>
    </source>
</evidence>
<comment type="caution">
    <text evidence="2">The sequence shown here is derived from an EMBL/GenBank/DDBJ whole genome shotgun (WGS) entry which is preliminary data.</text>
</comment>
<dbReference type="Proteomes" id="UP000437431">
    <property type="component" value="Unassembled WGS sequence"/>
</dbReference>
<evidence type="ECO:0000259" key="1">
    <source>
        <dbReference type="Pfam" id="PF00534"/>
    </source>
</evidence>
<dbReference type="SUPFAM" id="SSF53756">
    <property type="entry name" value="UDP-Glycosyltransferase/glycogen phosphorylase"/>
    <property type="match status" value="1"/>
</dbReference>
<name>A0A1H7PVC8_PHOVU</name>
<accession>A0A1H7PVC8</accession>
<sequence length="391" mass="45976">MSYNIIFCIETFNIGGGATIALMSLIKNNPDIKDYVIFCRNIIRNEKSLEGKIIVGKGNDIITFFQREKFDLIHWFKANGNCLFEDLIKEMCKYEWKIPILTTICQKPSCKSLLLSPCEILYSNHLVFIDKAAYNDALFQFIPNSKKSMIYFGFGQELLEIIDKVRKNTPYIKTNQIIYGRGSSLNKCPKDMFDVFDKINHPKSFIIVGGGKKQWIIREINKRKMYDVKLIDNLRYEEWIKVLNSFDVFLYYLPLKAYSSIDGTLGEAMLLQKPVIYYGPEAPKERLIHGYNSLIANNKEEISVLCNKLAKDEEMRLQLGLKARETTLENFSIERTIDAYNILYNKLLTKKEFIHLDMPFFYLCHYYMCKRYFLLKRKLFDFVKKIMLKKI</sequence>
<dbReference type="GO" id="GO:0016757">
    <property type="term" value="F:glycosyltransferase activity"/>
    <property type="evidence" value="ECO:0007669"/>
    <property type="project" value="InterPro"/>
</dbReference>
<dbReference type="EMBL" id="WDAY01000089">
    <property type="protein sequence ID" value="KAB6554421.1"/>
    <property type="molecule type" value="Genomic_DNA"/>
</dbReference>
<dbReference type="PANTHER" id="PTHR12526">
    <property type="entry name" value="GLYCOSYLTRANSFERASE"/>
    <property type="match status" value="1"/>
</dbReference>
<gene>
    <name evidence="3" type="ORF">DWY53_15500</name>
    <name evidence="2" type="ORF">GAY79_22105</name>
</gene>
<dbReference type="InterPro" id="IPR001296">
    <property type="entry name" value="Glyco_trans_1"/>
</dbReference>
<feature type="domain" description="Glycosyl transferase family 1" evidence="1">
    <location>
        <begin position="173"/>
        <end position="325"/>
    </location>
</feature>
<organism evidence="2 5">
    <name type="scientific">Phocaeicola vulgatus</name>
    <name type="common">Bacteroides vulgatus</name>
    <dbReference type="NCBI Taxonomy" id="821"/>
    <lineage>
        <taxon>Bacteria</taxon>
        <taxon>Pseudomonadati</taxon>
        <taxon>Bacteroidota</taxon>
        <taxon>Bacteroidia</taxon>
        <taxon>Bacteroidales</taxon>
        <taxon>Bacteroidaceae</taxon>
        <taxon>Phocaeicola</taxon>
    </lineage>
</organism>
<dbReference type="Proteomes" id="UP000266497">
    <property type="component" value="Unassembled WGS sequence"/>
</dbReference>
<proteinExistence type="predicted"/>
<keyword evidence="2" id="KW-0808">Transferase</keyword>
<dbReference type="AlphaFoldDB" id="A0A1H7PVC8"/>
<evidence type="ECO:0000313" key="2">
    <source>
        <dbReference type="EMBL" id="KAB6554421.1"/>
    </source>
</evidence>
<dbReference type="RefSeq" id="WP_074783874.1">
    <property type="nucleotide sequence ID" value="NZ_CAXSOO010000027.1"/>
</dbReference>
<evidence type="ECO:0000313" key="3">
    <source>
        <dbReference type="EMBL" id="RGR36535.1"/>
    </source>
</evidence>
<evidence type="ECO:0000313" key="5">
    <source>
        <dbReference type="Proteomes" id="UP000437431"/>
    </source>
</evidence>
<dbReference type="EMBL" id="QRUD01000048">
    <property type="protein sequence ID" value="RGR36535.1"/>
    <property type="molecule type" value="Genomic_DNA"/>
</dbReference>
<dbReference type="Gene3D" id="3.40.50.2000">
    <property type="entry name" value="Glycogen Phosphorylase B"/>
    <property type="match status" value="2"/>
</dbReference>
<dbReference type="Pfam" id="PF00534">
    <property type="entry name" value="Glycos_transf_1"/>
    <property type="match status" value="1"/>
</dbReference>
<reference evidence="2 5" key="2">
    <citation type="journal article" date="2019" name="Nat. Med.">
        <title>A library of human gut bacterial isolates paired with longitudinal multiomics data enables mechanistic microbiome research.</title>
        <authorList>
            <person name="Poyet M."/>
            <person name="Groussin M."/>
            <person name="Gibbons S.M."/>
            <person name="Avila-Pacheco J."/>
            <person name="Jiang X."/>
            <person name="Kearney S.M."/>
            <person name="Perrotta A.R."/>
            <person name="Berdy B."/>
            <person name="Zhao S."/>
            <person name="Lieberman T.D."/>
            <person name="Swanson P.K."/>
            <person name="Smith M."/>
            <person name="Roesemann S."/>
            <person name="Alexander J.E."/>
            <person name="Rich S.A."/>
            <person name="Livny J."/>
            <person name="Vlamakis H."/>
            <person name="Clish C."/>
            <person name="Bullock K."/>
            <person name="Deik A."/>
            <person name="Scott J."/>
            <person name="Pierce K.A."/>
            <person name="Xavier R.J."/>
            <person name="Alm E.J."/>
        </authorList>
    </citation>
    <scope>NUCLEOTIDE SEQUENCE [LARGE SCALE GENOMIC DNA]</scope>
    <source>
        <strain evidence="2 5">BIOML-A111</strain>
    </source>
</reference>
<reference evidence="3 4" key="1">
    <citation type="submission" date="2018-08" db="EMBL/GenBank/DDBJ databases">
        <title>A genome reference for cultivated species of the human gut microbiota.</title>
        <authorList>
            <person name="Zou Y."/>
            <person name="Xue W."/>
            <person name="Luo G."/>
        </authorList>
    </citation>
    <scope>NUCLEOTIDE SEQUENCE [LARGE SCALE GENOMIC DNA]</scope>
    <source>
        <strain evidence="3 4">AF25-30LB</strain>
    </source>
</reference>